<organism evidence="1 2">
    <name type="scientific">Kribbella voronezhensis</name>
    <dbReference type="NCBI Taxonomy" id="2512212"/>
    <lineage>
        <taxon>Bacteria</taxon>
        <taxon>Bacillati</taxon>
        <taxon>Actinomycetota</taxon>
        <taxon>Actinomycetes</taxon>
        <taxon>Propionibacteriales</taxon>
        <taxon>Kribbellaceae</taxon>
        <taxon>Kribbella</taxon>
    </lineage>
</organism>
<sequence length="98" mass="11101">MTTPKCRPALGVVEASGRRRRALDEPAGRVPDLVGPEETDAVAMIRVISRRFTRALAWYRCGCRDREDSLRRVAASRTGGFLHHRPVSWQQFLARRLG</sequence>
<comment type="caution">
    <text evidence="1">The sequence shown here is derived from an EMBL/GenBank/DDBJ whole genome shotgun (WGS) entry which is preliminary data.</text>
</comment>
<keyword evidence="2" id="KW-1185">Reference proteome</keyword>
<gene>
    <name evidence="1" type="ORF">EV138_3702</name>
</gene>
<name>A0A4R7TEB5_9ACTN</name>
<proteinExistence type="predicted"/>
<dbReference type="AlphaFoldDB" id="A0A4R7TEB5"/>
<reference evidence="1 2" key="1">
    <citation type="submission" date="2019-03" db="EMBL/GenBank/DDBJ databases">
        <title>Genomic Encyclopedia of Type Strains, Phase III (KMG-III): the genomes of soil and plant-associated and newly described type strains.</title>
        <authorList>
            <person name="Whitman W."/>
        </authorList>
    </citation>
    <scope>NUCLEOTIDE SEQUENCE [LARGE SCALE GENOMIC DNA]</scope>
    <source>
        <strain evidence="1 2">VKM Ac-2575</strain>
    </source>
</reference>
<accession>A0A4R7TEB5</accession>
<protein>
    <submittedName>
        <fullName evidence="1">Uncharacterized protein</fullName>
    </submittedName>
</protein>
<dbReference type="RefSeq" id="WP_133980074.1">
    <property type="nucleotide sequence ID" value="NZ_SOCE01000001.1"/>
</dbReference>
<evidence type="ECO:0000313" key="1">
    <source>
        <dbReference type="EMBL" id="TDU90119.1"/>
    </source>
</evidence>
<evidence type="ECO:0000313" key="2">
    <source>
        <dbReference type="Proteomes" id="UP000295151"/>
    </source>
</evidence>
<dbReference type="EMBL" id="SOCE01000001">
    <property type="protein sequence ID" value="TDU90119.1"/>
    <property type="molecule type" value="Genomic_DNA"/>
</dbReference>
<dbReference type="Proteomes" id="UP000295151">
    <property type="component" value="Unassembled WGS sequence"/>
</dbReference>